<feature type="transmembrane region" description="Helical" evidence="6">
    <location>
        <begin position="68"/>
        <end position="95"/>
    </location>
</feature>
<feature type="transmembrane region" description="Helical" evidence="6">
    <location>
        <begin position="35"/>
        <end position="56"/>
    </location>
</feature>
<dbReference type="EMBL" id="JAGMUV010000059">
    <property type="protein sequence ID" value="KAH7108775.1"/>
    <property type="molecule type" value="Genomic_DNA"/>
</dbReference>
<dbReference type="InterPro" id="IPR049326">
    <property type="entry name" value="Rhodopsin_dom_fungi"/>
</dbReference>
<feature type="transmembrane region" description="Helical" evidence="6">
    <location>
        <begin position="148"/>
        <end position="166"/>
    </location>
</feature>
<comment type="subcellular location">
    <subcellularLocation>
        <location evidence="1">Membrane</location>
        <topology evidence="1">Multi-pass membrane protein</topology>
    </subcellularLocation>
</comment>
<evidence type="ECO:0000256" key="2">
    <source>
        <dbReference type="ARBA" id="ARBA00022692"/>
    </source>
</evidence>
<dbReference type="Pfam" id="PF20684">
    <property type="entry name" value="Fung_rhodopsin"/>
    <property type="match status" value="1"/>
</dbReference>
<comment type="caution">
    <text evidence="8">The sequence shown here is derived from an EMBL/GenBank/DDBJ whole genome shotgun (WGS) entry which is preliminary data.</text>
</comment>
<dbReference type="InterPro" id="IPR052337">
    <property type="entry name" value="SAT4-like"/>
</dbReference>
<proteinExistence type="inferred from homology"/>
<evidence type="ECO:0000256" key="1">
    <source>
        <dbReference type="ARBA" id="ARBA00004141"/>
    </source>
</evidence>
<dbReference type="PANTHER" id="PTHR33048">
    <property type="entry name" value="PTH11-LIKE INTEGRAL MEMBRANE PROTEIN (AFU_ORTHOLOGUE AFUA_5G11245)"/>
    <property type="match status" value="1"/>
</dbReference>
<reference evidence="8" key="1">
    <citation type="journal article" date="2021" name="Nat. Commun.">
        <title>Genetic determinants of endophytism in the Arabidopsis root mycobiome.</title>
        <authorList>
            <person name="Mesny F."/>
            <person name="Miyauchi S."/>
            <person name="Thiergart T."/>
            <person name="Pickel B."/>
            <person name="Atanasova L."/>
            <person name="Karlsson M."/>
            <person name="Huettel B."/>
            <person name="Barry K.W."/>
            <person name="Haridas S."/>
            <person name="Chen C."/>
            <person name="Bauer D."/>
            <person name="Andreopoulos W."/>
            <person name="Pangilinan J."/>
            <person name="LaButti K."/>
            <person name="Riley R."/>
            <person name="Lipzen A."/>
            <person name="Clum A."/>
            <person name="Drula E."/>
            <person name="Henrissat B."/>
            <person name="Kohler A."/>
            <person name="Grigoriev I.V."/>
            <person name="Martin F.M."/>
            <person name="Hacquard S."/>
        </authorList>
    </citation>
    <scope>NUCLEOTIDE SEQUENCE</scope>
    <source>
        <strain evidence="8">MPI-CAGE-AT-0147</strain>
    </source>
</reference>
<sequence>MIGKYGTITGMNDGLALTLTNEQIRRIVIGSKCLITGWCLYVTLIWVLKACMLFLYMRLTLNLNQKRLVFITGMTCIAAYIATILVILTRCLPFQKNWQVYPYPGDACALNIPNYLALAVTNVSTDLMILYIPLPLLWTVKMPPLRKIVCALWLCSGVFIIIATLLRCILCLRDVDSINLGTIWSIRETFVGILAVNAPVLGPWIAKSASGVRSKSRSKSGPSDQGDCHLVTIGQQSNRLERLTKESRARLGVGWTTIDNDSEERMVQQNISGGGSAKSIDDELGQGAIHVMSTFDMEVSRKSY</sequence>
<accession>A0A9P9CXA1</accession>
<comment type="similarity">
    <text evidence="5">Belongs to the SAT4 family.</text>
</comment>
<evidence type="ECO:0000259" key="7">
    <source>
        <dbReference type="Pfam" id="PF20684"/>
    </source>
</evidence>
<dbReference type="OrthoDB" id="4329349at2759"/>
<keyword evidence="4 6" id="KW-0472">Membrane</keyword>
<keyword evidence="2 6" id="KW-0812">Transmembrane</keyword>
<organism evidence="8 9">
    <name type="scientific">Dactylonectria macrodidyma</name>
    <dbReference type="NCBI Taxonomy" id="307937"/>
    <lineage>
        <taxon>Eukaryota</taxon>
        <taxon>Fungi</taxon>
        <taxon>Dikarya</taxon>
        <taxon>Ascomycota</taxon>
        <taxon>Pezizomycotina</taxon>
        <taxon>Sordariomycetes</taxon>
        <taxon>Hypocreomycetidae</taxon>
        <taxon>Hypocreales</taxon>
        <taxon>Nectriaceae</taxon>
        <taxon>Dactylonectria</taxon>
    </lineage>
</organism>
<evidence type="ECO:0000256" key="3">
    <source>
        <dbReference type="ARBA" id="ARBA00022989"/>
    </source>
</evidence>
<evidence type="ECO:0000256" key="6">
    <source>
        <dbReference type="SAM" id="Phobius"/>
    </source>
</evidence>
<feature type="domain" description="Rhodopsin" evidence="7">
    <location>
        <begin position="17"/>
        <end position="206"/>
    </location>
</feature>
<keyword evidence="3 6" id="KW-1133">Transmembrane helix</keyword>
<protein>
    <recommendedName>
        <fullName evidence="7">Rhodopsin domain-containing protein</fullName>
    </recommendedName>
</protein>
<keyword evidence="9" id="KW-1185">Reference proteome</keyword>
<name>A0A9P9CXA1_9HYPO</name>
<evidence type="ECO:0000313" key="8">
    <source>
        <dbReference type="EMBL" id="KAH7108775.1"/>
    </source>
</evidence>
<evidence type="ECO:0000256" key="4">
    <source>
        <dbReference type="ARBA" id="ARBA00023136"/>
    </source>
</evidence>
<feature type="transmembrane region" description="Helical" evidence="6">
    <location>
        <begin position="115"/>
        <end position="136"/>
    </location>
</feature>
<dbReference type="GO" id="GO:0016020">
    <property type="term" value="C:membrane"/>
    <property type="evidence" value="ECO:0007669"/>
    <property type="project" value="UniProtKB-SubCell"/>
</dbReference>
<dbReference type="Proteomes" id="UP000738349">
    <property type="component" value="Unassembled WGS sequence"/>
</dbReference>
<dbReference type="PANTHER" id="PTHR33048:SF2">
    <property type="entry name" value="SRPK"/>
    <property type="match status" value="1"/>
</dbReference>
<dbReference type="AlphaFoldDB" id="A0A9P9CXA1"/>
<evidence type="ECO:0000313" key="9">
    <source>
        <dbReference type="Proteomes" id="UP000738349"/>
    </source>
</evidence>
<gene>
    <name evidence="8" type="ORF">EDB81DRAFT_895499</name>
</gene>
<evidence type="ECO:0000256" key="5">
    <source>
        <dbReference type="ARBA" id="ARBA00038359"/>
    </source>
</evidence>